<name>A0AAE2RW40_CLOBE</name>
<dbReference type="Proteomes" id="UP000631418">
    <property type="component" value="Unassembled WGS sequence"/>
</dbReference>
<organism evidence="2 3">
    <name type="scientific">Clostridium beijerinckii</name>
    <name type="common">Clostridium MP</name>
    <dbReference type="NCBI Taxonomy" id="1520"/>
    <lineage>
        <taxon>Bacteria</taxon>
        <taxon>Bacillati</taxon>
        <taxon>Bacillota</taxon>
        <taxon>Clostridia</taxon>
        <taxon>Eubacteriales</taxon>
        <taxon>Clostridiaceae</taxon>
        <taxon>Clostridium</taxon>
    </lineage>
</organism>
<protein>
    <submittedName>
        <fullName evidence="2">SHOCT domain-containing protein</fullName>
    </submittedName>
</protein>
<feature type="domain" description="SHOCT" evidence="1">
    <location>
        <begin position="44"/>
        <end position="71"/>
    </location>
</feature>
<dbReference type="AlphaFoldDB" id="A0AAE2RW40"/>
<evidence type="ECO:0000259" key="1">
    <source>
        <dbReference type="Pfam" id="PF09851"/>
    </source>
</evidence>
<dbReference type="InterPro" id="IPR018649">
    <property type="entry name" value="SHOCT"/>
</dbReference>
<gene>
    <name evidence="2" type="ORF">IS491_25365</name>
</gene>
<sequence>MFGGTVDMGKNRKNINTIMSALSEELKNYVQVTKKSTSTESVADEIRKLAELKEQGILTEDEFSSKKKQLLGL</sequence>
<comment type="caution">
    <text evidence="2">The sequence shown here is derived from an EMBL/GenBank/DDBJ whole genome shotgun (WGS) entry which is preliminary data.</text>
</comment>
<dbReference type="EMBL" id="JADOEF010000004">
    <property type="protein sequence ID" value="MBF7811924.1"/>
    <property type="molecule type" value="Genomic_DNA"/>
</dbReference>
<evidence type="ECO:0000313" key="3">
    <source>
        <dbReference type="Proteomes" id="UP000631418"/>
    </source>
</evidence>
<accession>A0AAE2RW40</accession>
<proteinExistence type="predicted"/>
<evidence type="ECO:0000313" key="2">
    <source>
        <dbReference type="EMBL" id="MBF7811924.1"/>
    </source>
</evidence>
<reference evidence="2" key="1">
    <citation type="submission" date="2020-11" db="EMBL/GenBank/DDBJ databases">
        <authorList>
            <person name="Thieme N."/>
            <person name="Liebl W."/>
            <person name="Zverlov V."/>
        </authorList>
    </citation>
    <scope>NUCLEOTIDE SEQUENCE</scope>
    <source>
        <strain evidence="2">NT08</strain>
    </source>
</reference>
<dbReference type="Pfam" id="PF09851">
    <property type="entry name" value="SHOCT"/>
    <property type="match status" value="1"/>
</dbReference>